<dbReference type="InterPro" id="IPR003594">
    <property type="entry name" value="HATPase_dom"/>
</dbReference>
<reference evidence="11 12" key="1">
    <citation type="submission" date="2019-12" db="EMBL/GenBank/DDBJ databases">
        <title>complete genome sequences of Pseudomonas putida str. WP8-W18-CRE-01 isolated from wastewater treatment plant effluent.</title>
        <authorList>
            <person name="Sekizuka T."/>
            <person name="Itokawa K."/>
            <person name="Yatsu K."/>
            <person name="Inamine Y."/>
            <person name="Kuroda M."/>
        </authorList>
    </citation>
    <scope>NUCLEOTIDE SEQUENCE [LARGE SCALE GENOMIC DNA]</scope>
    <source>
        <strain evidence="11 12">WP8-W18-CRE-01</strain>
    </source>
</reference>
<keyword evidence="4" id="KW-0808">Transferase</keyword>
<keyword evidence="8" id="KW-0812">Transmembrane</keyword>
<dbReference type="PANTHER" id="PTHR43047">
    <property type="entry name" value="TWO-COMPONENT HISTIDINE PROTEIN KINASE"/>
    <property type="match status" value="1"/>
</dbReference>
<dbReference type="InterPro" id="IPR011622">
    <property type="entry name" value="7TMR_DISM_rcpt_extracell_dom2"/>
</dbReference>
<dbReference type="SUPFAM" id="SSF47384">
    <property type="entry name" value="Homodimeric domain of signal transducing histidine kinase"/>
    <property type="match status" value="1"/>
</dbReference>
<dbReference type="InterPro" id="IPR036890">
    <property type="entry name" value="HATPase_C_sf"/>
</dbReference>
<dbReference type="PRINTS" id="PR00344">
    <property type="entry name" value="BCTRLSENSOR"/>
</dbReference>
<dbReference type="SUPFAM" id="SSF52172">
    <property type="entry name" value="CheY-like"/>
    <property type="match status" value="1"/>
</dbReference>
<feature type="domain" description="Histidine kinase" evidence="9">
    <location>
        <begin position="441"/>
        <end position="658"/>
    </location>
</feature>
<keyword evidence="3 6" id="KW-0597">Phosphoprotein</keyword>
<evidence type="ECO:0000313" key="12">
    <source>
        <dbReference type="Proteomes" id="UP000515680"/>
    </source>
</evidence>
<dbReference type="Proteomes" id="UP000515680">
    <property type="component" value="Chromosome"/>
</dbReference>
<evidence type="ECO:0000256" key="1">
    <source>
        <dbReference type="ARBA" id="ARBA00000085"/>
    </source>
</evidence>
<evidence type="ECO:0000256" key="4">
    <source>
        <dbReference type="ARBA" id="ARBA00022679"/>
    </source>
</evidence>
<keyword evidence="5" id="KW-0418">Kinase</keyword>
<feature type="transmembrane region" description="Helical" evidence="8">
    <location>
        <begin position="249"/>
        <end position="269"/>
    </location>
</feature>
<dbReference type="AlphaFoldDB" id="A0A6S5TNJ5"/>
<feature type="transmembrane region" description="Helical" evidence="8">
    <location>
        <begin position="363"/>
        <end position="386"/>
    </location>
</feature>
<dbReference type="Gene3D" id="3.40.50.2300">
    <property type="match status" value="1"/>
</dbReference>
<name>A0A6S5TNJ5_PSEPU</name>
<comment type="catalytic activity">
    <reaction evidence="1">
        <text>ATP + protein L-histidine = ADP + protein N-phospho-L-histidine.</text>
        <dbReference type="EC" id="2.7.13.3"/>
    </reaction>
</comment>
<dbReference type="Gene3D" id="1.10.287.130">
    <property type="match status" value="1"/>
</dbReference>
<dbReference type="PROSITE" id="PS50109">
    <property type="entry name" value="HIS_KIN"/>
    <property type="match status" value="1"/>
</dbReference>
<feature type="modified residue" description="4-aspartylphosphate" evidence="6">
    <location>
        <position position="737"/>
    </location>
</feature>
<dbReference type="EC" id="2.7.13.3" evidence="2"/>
<evidence type="ECO:0000256" key="8">
    <source>
        <dbReference type="SAM" id="Phobius"/>
    </source>
</evidence>
<dbReference type="PROSITE" id="PS50110">
    <property type="entry name" value="RESPONSE_REGULATORY"/>
    <property type="match status" value="1"/>
</dbReference>
<feature type="transmembrane region" description="Helical" evidence="8">
    <location>
        <begin position="305"/>
        <end position="324"/>
    </location>
</feature>
<dbReference type="InterPro" id="IPR011006">
    <property type="entry name" value="CheY-like_superfamily"/>
</dbReference>
<dbReference type="Gene3D" id="2.60.40.2380">
    <property type="match status" value="1"/>
</dbReference>
<organism evidence="11 12">
    <name type="scientific">Pseudomonas putida</name>
    <name type="common">Arthrobacter siderocapsulatus</name>
    <dbReference type="NCBI Taxonomy" id="303"/>
    <lineage>
        <taxon>Bacteria</taxon>
        <taxon>Pseudomonadati</taxon>
        <taxon>Pseudomonadota</taxon>
        <taxon>Gammaproteobacteria</taxon>
        <taxon>Pseudomonadales</taxon>
        <taxon>Pseudomonadaceae</taxon>
        <taxon>Pseudomonas</taxon>
    </lineage>
</organism>
<dbReference type="InterPro" id="IPR005467">
    <property type="entry name" value="His_kinase_dom"/>
</dbReference>
<evidence type="ECO:0000256" key="5">
    <source>
        <dbReference type="ARBA" id="ARBA00022777"/>
    </source>
</evidence>
<dbReference type="EMBL" id="AP022227">
    <property type="protein sequence ID" value="BBT39653.1"/>
    <property type="molecule type" value="Genomic_DNA"/>
</dbReference>
<dbReference type="GO" id="GO:0005886">
    <property type="term" value="C:plasma membrane"/>
    <property type="evidence" value="ECO:0007669"/>
    <property type="project" value="TreeGrafter"/>
</dbReference>
<keyword evidence="7" id="KW-0175">Coiled coil</keyword>
<protein>
    <recommendedName>
        <fullName evidence="2">histidine kinase</fullName>
        <ecNumber evidence="2">2.7.13.3</ecNumber>
    </recommendedName>
</protein>
<dbReference type="RefSeq" id="WP_182818517.1">
    <property type="nucleotide sequence ID" value="NZ_AP022227.1"/>
</dbReference>
<evidence type="ECO:0000256" key="7">
    <source>
        <dbReference type="SAM" id="Coils"/>
    </source>
</evidence>
<dbReference type="GO" id="GO:0009927">
    <property type="term" value="F:histidine phosphotransfer kinase activity"/>
    <property type="evidence" value="ECO:0007669"/>
    <property type="project" value="TreeGrafter"/>
</dbReference>
<evidence type="ECO:0000259" key="9">
    <source>
        <dbReference type="PROSITE" id="PS50109"/>
    </source>
</evidence>
<dbReference type="SMART" id="SM00387">
    <property type="entry name" value="HATPase_c"/>
    <property type="match status" value="1"/>
</dbReference>
<feature type="coiled-coil region" evidence="7">
    <location>
        <begin position="383"/>
        <end position="413"/>
    </location>
</feature>
<dbReference type="InterPro" id="IPR004358">
    <property type="entry name" value="Sig_transdc_His_kin-like_C"/>
</dbReference>
<evidence type="ECO:0000259" key="10">
    <source>
        <dbReference type="PROSITE" id="PS50110"/>
    </source>
</evidence>
<gene>
    <name evidence="11" type="ORF">WP8W18C01_19940</name>
</gene>
<feature type="domain" description="Response regulatory" evidence="10">
    <location>
        <begin position="685"/>
        <end position="802"/>
    </location>
</feature>
<accession>A0A6S5TNJ5</accession>
<evidence type="ECO:0000256" key="3">
    <source>
        <dbReference type="ARBA" id="ARBA00022553"/>
    </source>
</evidence>
<dbReference type="CDD" id="cd00082">
    <property type="entry name" value="HisKA"/>
    <property type="match status" value="1"/>
</dbReference>
<evidence type="ECO:0000256" key="2">
    <source>
        <dbReference type="ARBA" id="ARBA00012438"/>
    </source>
</evidence>
<evidence type="ECO:0000313" key="11">
    <source>
        <dbReference type="EMBL" id="BBT39653.1"/>
    </source>
</evidence>
<dbReference type="SMART" id="SM00448">
    <property type="entry name" value="REC"/>
    <property type="match status" value="1"/>
</dbReference>
<feature type="transmembrane region" description="Helical" evidence="8">
    <location>
        <begin position="190"/>
        <end position="207"/>
    </location>
</feature>
<sequence>MSTDARSACTVFFGALLLLLAFGSVAVFDQRSFHAPFQALTGSAQVFEEPPGQALEAQQALQQARWRPASKALLSAPRRHSALWLRLKVQAPDLPVTERWLEVAPWRVGDIDLYQLDARTGEVIDHQRTGPSLPIEARTIHSQRNLLPITFVGATPSDLLIRVQSEHRPTLSLRLWEADAVQAQDRLEQLQHAVLFGCVLALVAILLLRLKLAFMTLALWLLATFAMQAEQEGYLTFQLFDGLQSMGLALRTTFWQIALFSFLTSALLLLDLRQRRAWRYFYWPSVVLIGALVLSQALWDNNTLRTLSAYLSLTVLLAWPFSLSRVALRGNPYRQVLLVLFLLSWLESLWFTFNYTFAINYDGLFNISAMLIRLGIIVGIIGLFALEQQVRRKQIEQELLESERQQKHRLEKAVAQRTRALQAAVVEANNASQAKIEFLGRVSHDLRSPLTSIIGYAQLLQAEGGAITRKAGVIFKSANHMLALVSDLIDYAKGTSGQTLLVAPVYFHGVLDSVVMEAQVLALRRNNKFSFDLSGAVPPVVEVDAKRLRQVLINLLDNAAKFTRDGMIGLKVRATDTPGKASCVDLHFCVHDTGLGIAKEDLPNLFAPFFRSHAHEVEGSGLGLAIVDHWLGLMGANVEVDSAVGEGTRIGFCLTVNVACESQITEPQWLDFSIAVPPVLGEGRTVWVVEDNDDIRNLLVDELLTCGFAVQAAVDGEDCLARLAATVSQPPALVLTDYLMPKLNGAQLLRALRERWPALPVVLISATQHSQHLPSPPHPAFDAALIKPVNLATLRQTLAQLLGLGYRMEGREEEVPCDRVLLIHQLSSLEAHRLRELRVLLEAGAVTDLFEWVQGLPQELEMLAAHMCALAEACDLDAVSALLEAVPATKP</sequence>
<dbReference type="InterPro" id="IPR003661">
    <property type="entry name" value="HisK_dim/P_dom"/>
</dbReference>
<dbReference type="SMART" id="SM00388">
    <property type="entry name" value="HisKA"/>
    <property type="match status" value="1"/>
</dbReference>
<feature type="transmembrane region" description="Helical" evidence="8">
    <location>
        <begin position="336"/>
        <end position="357"/>
    </location>
</feature>
<dbReference type="SUPFAM" id="SSF55874">
    <property type="entry name" value="ATPase domain of HSP90 chaperone/DNA topoisomerase II/histidine kinase"/>
    <property type="match status" value="1"/>
</dbReference>
<dbReference type="Pfam" id="PF07696">
    <property type="entry name" value="7TMR-DISMED2"/>
    <property type="match status" value="1"/>
</dbReference>
<dbReference type="Pfam" id="PF00512">
    <property type="entry name" value="HisKA"/>
    <property type="match status" value="1"/>
</dbReference>
<dbReference type="Gene3D" id="3.30.565.10">
    <property type="entry name" value="Histidine kinase-like ATPase, C-terminal domain"/>
    <property type="match status" value="1"/>
</dbReference>
<feature type="transmembrane region" description="Helical" evidence="8">
    <location>
        <begin position="281"/>
        <end position="299"/>
    </location>
</feature>
<proteinExistence type="predicted"/>
<dbReference type="Pfam" id="PF02518">
    <property type="entry name" value="HATPase_c"/>
    <property type="match status" value="1"/>
</dbReference>
<keyword evidence="8" id="KW-0472">Membrane</keyword>
<dbReference type="InterPro" id="IPR001789">
    <property type="entry name" value="Sig_transdc_resp-reg_receiver"/>
</dbReference>
<keyword evidence="8" id="KW-1133">Transmembrane helix</keyword>
<dbReference type="Pfam" id="PF00072">
    <property type="entry name" value="Response_reg"/>
    <property type="match status" value="1"/>
</dbReference>
<dbReference type="GO" id="GO:0000155">
    <property type="term" value="F:phosphorelay sensor kinase activity"/>
    <property type="evidence" value="ECO:0007669"/>
    <property type="project" value="InterPro"/>
</dbReference>
<dbReference type="InterPro" id="IPR036097">
    <property type="entry name" value="HisK_dim/P_sf"/>
</dbReference>
<evidence type="ECO:0000256" key="6">
    <source>
        <dbReference type="PROSITE-ProRule" id="PRU00169"/>
    </source>
</evidence>
<dbReference type="PANTHER" id="PTHR43047:SF72">
    <property type="entry name" value="OSMOSENSING HISTIDINE PROTEIN KINASE SLN1"/>
    <property type="match status" value="1"/>
</dbReference>